<evidence type="ECO:0000256" key="3">
    <source>
        <dbReference type="ARBA" id="ARBA00022519"/>
    </source>
</evidence>
<gene>
    <name evidence="7" type="ORF">V6U78_06810</name>
</gene>
<keyword evidence="3" id="KW-0997">Cell inner membrane</keyword>
<dbReference type="Proteomes" id="UP001621714">
    <property type="component" value="Unassembled WGS sequence"/>
</dbReference>
<comment type="caution">
    <text evidence="7">The sequence shown here is derived from an EMBL/GenBank/DDBJ whole genome shotgun (WGS) entry which is preliminary data.</text>
</comment>
<evidence type="ECO:0000256" key="6">
    <source>
        <dbReference type="ARBA" id="ARBA00023315"/>
    </source>
</evidence>
<evidence type="ECO:0000256" key="2">
    <source>
        <dbReference type="ARBA" id="ARBA00022475"/>
    </source>
</evidence>
<organism evidence="7 8">
    <name type="scientific">Marinospirillum alkalitolerans</name>
    <dbReference type="NCBI Taxonomy" id="3123374"/>
    <lineage>
        <taxon>Bacteria</taxon>
        <taxon>Pseudomonadati</taxon>
        <taxon>Pseudomonadota</taxon>
        <taxon>Gammaproteobacteria</taxon>
        <taxon>Oceanospirillales</taxon>
        <taxon>Oceanospirillaceae</taxon>
        <taxon>Marinospirillum</taxon>
    </lineage>
</organism>
<name>A0ABW8PXN2_9GAMM</name>
<dbReference type="Pfam" id="PF03279">
    <property type="entry name" value="Lip_A_acyltrans"/>
    <property type="match status" value="1"/>
</dbReference>
<dbReference type="GO" id="GO:0016746">
    <property type="term" value="F:acyltransferase activity"/>
    <property type="evidence" value="ECO:0007669"/>
    <property type="project" value="UniProtKB-KW"/>
</dbReference>
<keyword evidence="4" id="KW-0808">Transferase</keyword>
<protein>
    <submittedName>
        <fullName evidence="7">Lysophospholipid acyltransferase family protein</fullName>
    </submittedName>
</protein>
<dbReference type="InterPro" id="IPR004960">
    <property type="entry name" value="LipA_acyltrans"/>
</dbReference>
<reference evidence="7 8" key="1">
    <citation type="submission" date="2024-02" db="EMBL/GenBank/DDBJ databases">
        <title>Marinospirillum sp. MEB 164 isolated from Lonar lake sediment.</title>
        <authorList>
            <person name="Joshi A."/>
            <person name="Thite S."/>
        </authorList>
    </citation>
    <scope>NUCLEOTIDE SEQUENCE [LARGE SCALE GENOMIC DNA]</scope>
    <source>
        <strain evidence="7 8">MEB164</strain>
    </source>
</reference>
<dbReference type="RefSeq" id="WP_405338753.1">
    <property type="nucleotide sequence ID" value="NZ_JBANFI010000003.1"/>
</dbReference>
<evidence type="ECO:0000313" key="7">
    <source>
        <dbReference type="EMBL" id="MFK7160746.1"/>
    </source>
</evidence>
<evidence type="ECO:0000256" key="5">
    <source>
        <dbReference type="ARBA" id="ARBA00023136"/>
    </source>
</evidence>
<evidence type="ECO:0000256" key="1">
    <source>
        <dbReference type="ARBA" id="ARBA00004533"/>
    </source>
</evidence>
<dbReference type="EMBL" id="JBANFI010000003">
    <property type="protein sequence ID" value="MFK7160746.1"/>
    <property type="molecule type" value="Genomic_DNA"/>
</dbReference>
<accession>A0ABW8PXN2</accession>
<keyword evidence="6 7" id="KW-0012">Acyltransferase</keyword>
<keyword evidence="8" id="KW-1185">Reference proteome</keyword>
<keyword evidence="2" id="KW-1003">Cell membrane</keyword>
<evidence type="ECO:0000313" key="8">
    <source>
        <dbReference type="Proteomes" id="UP001621714"/>
    </source>
</evidence>
<evidence type="ECO:0000256" key="4">
    <source>
        <dbReference type="ARBA" id="ARBA00022679"/>
    </source>
</evidence>
<proteinExistence type="predicted"/>
<keyword evidence="5" id="KW-0472">Membrane</keyword>
<sequence>MARDKYSHPVKAWWIRLGWRLMGRLPLVWIQRLGQWAGRLTWRFSERERHVSQVNVELCFPHKTPWERDQLARSALIESAKTMLEMGRMWLAPPQKLLKSVVKVEGYEVIAQLQAEQKPVILLGPHIGQWEIISLWFAQRHPFMAMFAPSKVRELDPLIKSGRERTGARLVPTDVKGVAALLKSLKKGGAVGILPDQEPDAGQGGVFAPFFGVPALTATLLPKLVSRTQAQVFTALARRLPNGQGYELIFEPADARVYAEDEQVAAAGVNASVEALIAHAPSQYQWAYKRFRQRPEGESKVY</sequence>
<dbReference type="CDD" id="cd07984">
    <property type="entry name" value="LPLAT_LABLAT-like"/>
    <property type="match status" value="1"/>
</dbReference>
<dbReference type="PANTHER" id="PTHR30606:SF10">
    <property type="entry name" value="PHOSPHATIDYLINOSITOL MANNOSIDE ACYLTRANSFERASE"/>
    <property type="match status" value="1"/>
</dbReference>
<comment type="subcellular location">
    <subcellularLocation>
        <location evidence="1">Cell inner membrane</location>
    </subcellularLocation>
</comment>
<dbReference type="PANTHER" id="PTHR30606">
    <property type="entry name" value="LIPID A BIOSYNTHESIS LAUROYL ACYLTRANSFERASE"/>
    <property type="match status" value="1"/>
</dbReference>
<dbReference type="PIRSF" id="PIRSF026649">
    <property type="entry name" value="MsbB"/>
    <property type="match status" value="1"/>
</dbReference>